<reference evidence="2" key="1">
    <citation type="submission" date="2018-10" db="EMBL/GenBank/DDBJ databases">
        <authorList>
            <person name="Gruber-Vodicka H."/>
            <person name="Jaeckle O."/>
        </authorList>
    </citation>
    <scope>NUCLEOTIDE SEQUENCE</scope>
</reference>
<dbReference type="AlphaFoldDB" id="A0A484H878"/>
<dbReference type="GO" id="GO:0051536">
    <property type="term" value="F:iron-sulfur cluster binding"/>
    <property type="evidence" value="ECO:0007669"/>
    <property type="project" value="InterPro"/>
</dbReference>
<dbReference type="Gene3D" id="3.30.70.20">
    <property type="match status" value="1"/>
</dbReference>
<dbReference type="EMBL" id="LR026963">
    <property type="protein sequence ID" value="VBB68913.1"/>
    <property type="molecule type" value="Genomic_DNA"/>
</dbReference>
<dbReference type="PROSITE" id="PS51379">
    <property type="entry name" value="4FE4S_FER_2"/>
    <property type="match status" value="1"/>
</dbReference>
<dbReference type="GO" id="GO:0016491">
    <property type="term" value="F:oxidoreductase activity"/>
    <property type="evidence" value="ECO:0007669"/>
    <property type="project" value="InterPro"/>
</dbReference>
<evidence type="ECO:0000313" key="2">
    <source>
        <dbReference type="EMBL" id="VBB68913.1"/>
    </source>
</evidence>
<dbReference type="InterPro" id="IPR028261">
    <property type="entry name" value="DPD_II"/>
</dbReference>
<dbReference type="SUPFAM" id="SSF54862">
    <property type="entry name" value="4Fe-4S ferredoxins"/>
    <property type="match status" value="1"/>
</dbReference>
<dbReference type="PRINTS" id="PR00419">
    <property type="entry name" value="ADXRDTASE"/>
</dbReference>
<proteinExistence type="predicted"/>
<dbReference type="InterPro" id="IPR017896">
    <property type="entry name" value="4Fe4S_Fe-S-bd"/>
</dbReference>
<accession>A0A484H878</accession>
<protein>
    <submittedName>
        <fullName evidence="2">NADPH-dependent oxidoreductase with 4Fe-4S binding domain, in cluster with PFOR</fullName>
    </submittedName>
</protein>
<dbReference type="Pfam" id="PF07992">
    <property type="entry name" value="Pyr_redox_2"/>
    <property type="match status" value="1"/>
</dbReference>
<dbReference type="PANTHER" id="PTHR43100">
    <property type="entry name" value="GLUTAMATE SYNTHASE [NADPH] SMALL CHAIN"/>
    <property type="match status" value="1"/>
</dbReference>
<feature type="domain" description="4Fe-4S ferredoxin-type" evidence="1">
    <location>
        <begin position="533"/>
        <end position="562"/>
    </location>
</feature>
<sequence length="563" mass="60714">MQVLTRGGYALPGTSIEFKTGTWRTSRPLHKHWAAPCHSACPAGEDPQAYIAKIQENHPREAWESIVHINPIPSITGRICPHPCEQACNRGHFDQPLAIHAIERFLGDEARQRGWEYPMDLGRGAGATVAVIGAGPAGLSAAYHLRRRGYQVTLLDALPEAGGLMRSAIPINRLPRDVLDADIARILALGIEFRGRTRLGVDVHLDELRSDYRALFLAPGTAKAKAWSVDGAVPTDHRTALELLQEWVAVGSLPAPRSVIVHGGGNTAVDLCRAMKRAGVKEVHLITASGLPGPDTEPDDIINIVPRELEQAIEEGIAIHPHRTIQRLLFRGSRVVGVEMVTLRKLPTKSGRTGRIAFEGTETLLHADMVIPAIGESVDPTGLGTLLGGSDYLRPGNLFGRLDHAPGLFVGGDARGDRGTVSAAVGDGRLAAAAIDAYIRQGDDPEVVSRAVIDFNRINLSYFEPAKRVEEPTLSVAERTDTAEIDRPLSSAAITQESNRCFSCGSCLACDNCWTFCPDNAVVKTVALAKDGSHYVFDYEYCKGCGVCAAECPCGYIVMEAEL</sequence>
<dbReference type="Pfam" id="PF14691">
    <property type="entry name" value="Fer4_20"/>
    <property type="match status" value="1"/>
</dbReference>
<dbReference type="InterPro" id="IPR009051">
    <property type="entry name" value="Helical_ferredxn"/>
</dbReference>
<dbReference type="InterPro" id="IPR017900">
    <property type="entry name" value="4Fe4S_Fe_S_CS"/>
</dbReference>
<dbReference type="PANTHER" id="PTHR43100:SF2">
    <property type="entry name" value="BNAA03G19380D PROTEIN"/>
    <property type="match status" value="1"/>
</dbReference>
<dbReference type="SUPFAM" id="SSF51971">
    <property type="entry name" value="Nucleotide-binding domain"/>
    <property type="match status" value="1"/>
</dbReference>
<evidence type="ECO:0000259" key="1">
    <source>
        <dbReference type="PROSITE" id="PS51379"/>
    </source>
</evidence>
<dbReference type="Gene3D" id="3.50.50.60">
    <property type="entry name" value="FAD/NAD(P)-binding domain"/>
    <property type="match status" value="2"/>
</dbReference>
<dbReference type="SUPFAM" id="SSF46548">
    <property type="entry name" value="alpha-helical ferredoxin"/>
    <property type="match status" value="1"/>
</dbReference>
<dbReference type="InterPro" id="IPR036188">
    <property type="entry name" value="FAD/NAD-bd_sf"/>
</dbReference>
<name>A0A484H878_9ZZZZ</name>
<dbReference type="InterPro" id="IPR023753">
    <property type="entry name" value="FAD/NAD-binding_dom"/>
</dbReference>
<gene>
    <name evidence="2" type="ORF">RIEGSTA812A_PEG_386</name>
</gene>
<dbReference type="Gene3D" id="1.10.1060.10">
    <property type="entry name" value="Alpha-helical ferredoxin"/>
    <property type="match status" value="1"/>
</dbReference>
<dbReference type="InterPro" id="IPR051394">
    <property type="entry name" value="Glutamate_Synthase"/>
</dbReference>
<organism evidence="2">
    <name type="scientific">invertebrate metagenome</name>
    <dbReference type="NCBI Taxonomy" id="1711999"/>
    <lineage>
        <taxon>unclassified sequences</taxon>
        <taxon>metagenomes</taxon>
        <taxon>organismal metagenomes</taxon>
    </lineage>
</organism>
<dbReference type="PROSITE" id="PS00198">
    <property type="entry name" value="4FE4S_FER_1"/>
    <property type="match status" value="1"/>
</dbReference>